<protein>
    <submittedName>
        <fullName evidence="2">Amidase</fullName>
    </submittedName>
</protein>
<gene>
    <name evidence="2" type="ORF">BleG1_0681</name>
</gene>
<evidence type="ECO:0000259" key="1">
    <source>
        <dbReference type="Pfam" id="PF01425"/>
    </source>
</evidence>
<proteinExistence type="predicted"/>
<dbReference type="PROSITE" id="PS00571">
    <property type="entry name" value="AMIDASES"/>
    <property type="match status" value="1"/>
</dbReference>
<organism evidence="2 3">
    <name type="scientific">Shouchella lehensis G1</name>
    <dbReference type="NCBI Taxonomy" id="1246626"/>
    <lineage>
        <taxon>Bacteria</taxon>
        <taxon>Bacillati</taxon>
        <taxon>Bacillota</taxon>
        <taxon>Bacilli</taxon>
        <taxon>Bacillales</taxon>
        <taxon>Bacillaceae</taxon>
        <taxon>Shouchella</taxon>
    </lineage>
</organism>
<evidence type="ECO:0000313" key="2">
    <source>
        <dbReference type="EMBL" id="AIC93289.1"/>
    </source>
</evidence>
<dbReference type="eggNOG" id="COG0154">
    <property type="taxonomic scope" value="Bacteria"/>
</dbReference>
<dbReference type="RefSeq" id="WP_051667310.1">
    <property type="nucleotide sequence ID" value="NZ_CP003923.1"/>
</dbReference>
<dbReference type="EMBL" id="CP003923">
    <property type="protein sequence ID" value="AIC93289.1"/>
    <property type="molecule type" value="Genomic_DNA"/>
</dbReference>
<reference evidence="2 3" key="1">
    <citation type="journal article" date="2014" name="Gene">
        <title>A comparative genomic analysis of the alkalitolerant soil bacterium Bacillus lehensis G1.</title>
        <authorList>
            <person name="Noor Y.M."/>
            <person name="Samsulrizal N.H."/>
            <person name="Jema'on N.A."/>
            <person name="Low K.O."/>
            <person name="Ramli A.N."/>
            <person name="Alias N.I."/>
            <person name="Damis S.I."/>
            <person name="Fuzi S.F."/>
            <person name="Isa M.N."/>
            <person name="Murad A.M."/>
            <person name="Raih M.F."/>
            <person name="Bakar F.D."/>
            <person name="Najimudin N."/>
            <person name="Mahadi N.M."/>
            <person name="Illias R.M."/>
        </authorList>
    </citation>
    <scope>NUCLEOTIDE SEQUENCE [LARGE SCALE GENOMIC DNA]</scope>
    <source>
        <strain evidence="2 3">G1</strain>
    </source>
</reference>
<dbReference type="InterPro" id="IPR036928">
    <property type="entry name" value="AS_sf"/>
</dbReference>
<dbReference type="HOGENOM" id="CLU_009600_0_3_9"/>
<dbReference type="PANTHER" id="PTHR46310">
    <property type="entry name" value="AMIDASE 1"/>
    <property type="match status" value="1"/>
</dbReference>
<accession>A0A060LZN8</accession>
<dbReference type="NCBIfam" id="NF006169">
    <property type="entry name" value="PRK08310.1"/>
    <property type="match status" value="1"/>
</dbReference>
<dbReference type="STRING" id="1246626.BleG1_0681"/>
<dbReference type="KEGG" id="ble:BleG1_0681"/>
<dbReference type="Proteomes" id="UP000027142">
    <property type="component" value="Chromosome"/>
</dbReference>
<dbReference type="PATRIC" id="fig|1246626.3.peg.680"/>
<sequence length="394" mass="43045">MIESRAFMQRGWNVKENKSEGRVHTYTFAVKDVFTIQGHASSAGNPDWLATHETATTHAPAIRQLLHEGATLVGATITDELMFSLNGENSHYGTPVNPVANDRIPGGSSSGSAVAVADGSVDFALGTDTAGSVRIPASYCGIYGFRPTHNAVSIEGVIPLASRFDTVGWFARSASLLEKVGSVLLSESDKHLTSFSTVYVPEEALQLVQPKVAEAFLAELKAMVGHLPIVSIRLTTDRLDTYMETFRTLQGYQIWQTHREWIETHQPTFADDIATRFRWTSTITEEDQKNAEKQVSTIKAQLQELLQNGGLLAIPTSPDVAPKIGTDPSDLEAHRKNTFKLTAISGLAEIPQVTIPCLTIHDLPVGLSFLANKHNDLALLQFARSVQEKEEVLL</sequence>
<evidence type="ECO:0000313" key="3">
    <source>
        <dbReference type="Proteomes" id="UP000027142"/>
    </source>
</evidence>
<feature type="domain" description="Amidase" evidence="1">
    <location>
        <begin position="17"/>
        <end position="380"/>
    </location>
</feature>
<dbReference type="Gene3D" id="3.90.1300.10">
    <property type="entry name" value="Amidase signature (AS) domain"/>
    <property type="match status" value="1"/>
</dbReference>
<dbReference type="SUPFAM" id="SSF75304">
    <property type="entry name" value="Amidase signature (AS) enzymes"/>
    <property type="match status" value="1"/>
</dbReference>
<name>A0A060LZN8_9BACI</name>
<dbReference type="AlphaFoldDB" id="A0A060LZN8"/>
<dbReference type="InterPro" id="IPR020556">
    <property type="entry name" value="Amidase_CS"/>
</dbReference>
<dbReference type="InterPro" id="IPR023631">
    <property type="entry name" value="Amidase_dom"/>
</dbReference>
<dbReference type="Pfam" id="PF01425">
    <property type="entry name" value="Amidase"/>
    <property type="match status" value="1"/>
</dbReference>
<keyword evidence="3" id="KW-1185">Reference proteome</keyword>
<dbReference type="PANTHER" id="PTHR46310:SF7">
    <property type="entry name" value="AMIDASE 1"/>
    <property type="match status" value="1"/>
</dbReference>